<feature type="transmembrane region" description="Helical" evidence="7">
    <location>
        <begin position="308"/>
        <end position="331"/>
    </location>
</feature>
<evidence type="ECO:0000256" key="4">
    <source>
        <dbReference type="ARBA" id="ARBA00022692"/>
    </source>
</evidence>
<keyword evidence="6 7" id="KW-0472">Membrane</keyword>
<dbReference type="Pfam" id="PF13440">
    <property type="entry name" value="Polysacc_synt_3"/>
    <property type="match status" value="1"/>
</dbReference>
<dbReference type="InterPro" id="IPR050833">
    <property type="entry name" value="Poly_Biosynth_Transport"/>
</dbReference>
<dbReference type="PANTHER" id="PTHR30250:SF10">
    <property type="entry name" value="LIPOPOLYSACCHARIDE BIOSYNTHESIS PROTEIN WZXC"/>
    <property type="match status" value="1"/>
</dbReference>
<sequence length="499" mass="55726">MENEGAEIGHLNATSEITLEIVKAKAIKGVAVLTGRTFLLSLLSLAATALLTVFLSPSEFGVFWIVSAIVNFLAYFSDVGLAAALIQKKEKVEEEELRTTFTIQQFLVIMLLIILFALTPYLQGYYKFSIDAKFLLYALGLSLLFSSLKTIPSILLERELDFPKLVVPQVLENLVYNSVAVYFAWKGMGIASFTYAVLARGIVGLIAIYLLKPWLPGISLDRKALKKLLYFGVPYQANTLLATIKDDGMTALLGGILGSAGIGLLGWAQKWAYMPLRLFMDHVLKVTFPAFSRMQEDKVELQKSITKSIFFVCFLVFPTTLGLILMAPILMKIIPRYEKWNPAYLPLIFISVNTITAPISSQLTNLLNATGKIKVTFKLMVMWTFLTWLFVPILSIKFGINGAAFGYGLVGLSSFIAIYIVHRYIKFSFYRSVIIPLVATFVMSIVLYIVRINLPVNLSTVWVLITLGFIVYMGMMYLLVGSSIFTDIKRGLKAIFKKD</sequence>
<name>A0A0G0JLZ5_9BACT</name>
<feature type="transmembrane region" description="Helical" evidence="7">
    <location>
        <begin position="38"/>
        <end position="56"/>
    </location>
</feature>
<evidence type="ECO:0000256" key="3">
    <source>
        <dbReference type="ARBA" id="ARBA00022475"/>
    </source>
</evidence>
<dbReference type="PANTHER" id="PTHR30250">
    <property type="entry name" value="PST FAMILY PREDICTED COLANIC ACID TRANSPORTER"/>
    <property type="match status" value="1"/>
</dbReference>
<feature type="transmembrane region" description="Helical" evidence="7">
    <location>
        <begin position="404"/>
        <end position="421"/>
    </location>
</feature>
<evidence type="ECO:0000313" key="9">
    <source>
        <dbReference type="Proteomes" id="UP000034591"/>
    </source>
</evidence>
<accession>A0A0G0JLZ5</accession>
<keyword evidence="4 7" id="KW-0812">Transmembrane</keyword>
<feature type="transmembrane region" description="Helical" evidence="7">
    <location>
        <begin position="379"/>
        <end position="398"/>
    </location>
</feature>
<feature type="transmembrane region" description="Helical" evidence="7">
    <location>
        <begin position="343"/>
        <end position="367"/>
    </location>
</feature>
<feature type="transmembrane region" description="Helical" evidence="7">
    <location>
        <begin position="134"/>
        <end position="156"/>
    </location>
</feature>
<feature type="transmembrane region" description="Helical" evidence="7">
    <location>
        <begin position="249"/>
        <end position="268"/>
    </location>
</feature>
<reference evidence="8 9" key="1">
    <citation type="journal article" date="2015" name="Nature">
        <title>rRNA introns, odd ribosomes, and small enigmatic genomes across a large radiation of phyla.</title>
        <authorList>
            <person name="Brown C.T."/>
            <person name="Hug L.A."/>
            <person name="Thomas B.C."/>
            <person name="Sharon I."/>
            <person name="Castelle C.J."/>
            <person name="Singh A."/>
            <person name="Wilkins M.J."/>
            <person name="Williams K.H."/>
            <person name="Banfield J.F."/>
        </authorList>
    </citation>
    <scope>NUCLEOTIDE SEQUENCE [LARGE SCALE GENOMIC DNA]</scope>
</reference>
<comment type="similarity">
    <text evidence="2">Belongs to the polysaccharide synthase family.</text>
</comment>
<dbReference type="Proteomes" id="UP000034591">
    <property type="component" value="Unassembled WGS sequence"/>
</dbReference>
<keyword evidence="5 7" id="KW-1133">Transmembrane helix</keyword>
<organism evidence="8 9">
    <name type="scientific">Candidatus Woesebacteria bacterium GW2011_GWA1_37_7</name>
    <dbReference type="NCBI Taxonomy" id="1618545"/>
    <lineage>
        <taxon>Bacteria</taxon>
        <taxon>Candidatus Woeseibacteriota</taxon>
    </lineage>
</organism>
<dbReference type="STRING" id="1618545.US53_C0010G0009"/>
<proteinExistence type="inferred from homology"/>
<evidence type="ECO:0000256" key="5">
    <source>
        <dbReference type="ARBA" id="ARBA00022989"/>
    </source>
</evidence>
<gene>
    <name evidence="8" type="ORF">US53_C0010G0009</name>
</gene>
<evidence type="ECO:0000256" key="1">
    <source>
        <dbReference type="ARBA" id="ARBA00004651"/>
    </source>
</evidence>
<evidence type="ECO:0000256" key="2">
    <source>
        <dbReference type="ARBA" id="ARBA00007430"/>
    </source>
</evidence>
<dbReference type="AlphaFoldDB" id="A0A0G0JLZ5"/>
<evidence type="ECO:0000313" key="8">
    <source>
        <dbReference type="EMBL" id="KKQ37739.1"/>
    </source>
</evidence>
<feature type="transmembrane region" description="Helical" evidence="7">
    <location>
        <begin position="460"/>
        <end position="480"/>
    </location>
</feature>
<feature type="transmembrane region" description="Helical" evidence="7">
    <location>
        <begin position="106"/>
        <end position="122"/>
    </location>
</feature>
<feature type="transmembrane region" description="Helical" evidence="7">
    <location>
        <begin position="62"/>
        <end position="86"/>
    </location>
</feature>
<evidence type="ECO:0000256" key="7">
    <source>
        <dbReference type="SAM" id="Phobius"/>
    </source>
</evidence>
<evidence type="ECO:0000256" key="6">
    <source>
        <dbReference type="ARBA" id="ARBA00023136"/>
    </source>
</evidence>
<dbReference type="EMBL" id="LBTI01000010">
    <property type="protein sequence ID" value="KKQ37739.1"/>
    <property type="molecule type" value="Genomic_DNA"/>
</dbReference>
<comment type="caution">
    <text evidence="8">The sequence shown here is derived from an EMBL/GenBank/DDBJ whole genome shotgun (WGS) entry which is preliminary data.</text>
</comment>
<keyword evidence="3" id="KW-1003">Cell membrane</keyword>
<dbReference type="GO" id="GO:0005886">
    <property type="term" value="C:plasma membrane"/>
    <property type="evidence" value="ECO:0007669"/>
    <property type="project" value="UniProtKB-SubCell"/>
</dbReference>
<protein>
    <submittedName>
        <fullName evidence="8">Polysaccharide biosynthesis protein</fullName>
    </submittedName>
</protein>
<feature type="transmembrane region" description="Helical" evidence="7">
    <location>
        <begin position="193"/>
        <end position="211"/>
    </location>
</feature>
<comment type="subcellular location">
    <subcellularLocation>
        <location evidence="1">Cell membrane</location>
        <topology evidence="1">Multi-pass membrane protein</topology>
    </subcellularLocation>
</comment>
<feature type="transmembrane region" description="Helical" evidence="7">
    <location>
        <begin position="433"/>
        <end position="454"/>
    </location>
</feature>